<organism evidence="7 8">
    <name type="scientific">Stichopus japonicus</name>
    <name type="common">Sea cucumber</name>
    <dbReference type="NCBI Taxonomy" id="307972"/>
    <lineage>
        <taxon>Eukaryota</taxon>
        <taxon>Metazoa</taxon>
        <taxon>Echinodermata</taxon>
        <taxon>Eleutherozoa</taxon>
        <taxon>Echinozoa</taxon>
        <taxon>Holothuroidea</taxon>
        <taxon>Aspidochirotacea</taxon>
        <taxon>Aspidochirotida</taxon>
        <taxon>Stichopodidae</taxon>
        <taxon>Apostichopus</taxon>
    </lineage>
</organism>
<evidence type="ECO:0000313" key="8">
    <source>
        <dbReference type="Proteomes" id="UP000230750"/>
    </source>
</evidence>
<keyword evidence="5 6" id="KW-0143">Chaperone</keyword>
<dbReference type="CDD" id="cd20270">
    <property type="entry name" value="Complex1_LYR_SDHAF3_LYRM10"/>
    <property type="match status" value="1"/>
</dbReference>
<evidence type="ECO:0000313" key="7">
    <source>
        <dbReference type="EMBL" id="PIK38422.1"/>
    </source>
</evidence>
<comment type="function">
    <text evidence="6">Plays an essential role in the assembly of succinate dehydrogenase (SDH), an enzyme complex (also referred to as respiratory complex II) that is a component of both the tricarboxylic acid (TCA) cycle and the mitochondrial electron transport chain, and which couples the oxidation of succinate to fumarate with the reduction of ubiquinone (coenzyme Q) to ubiquinol. Promotes maturation of the iron-sulfur protein subunit of the SDH catalytic dimer, protecting it from the deleterious effects of oxidants. May act together with SDHAF1.</text>
</comment>
<reference evidence="7 8" key="1">
    <citation type="journal article" date="2017" name="PLoS Biol.">
        <title>The sea cucumber genome provides insights into morphological evolution and visceral regeneration.</title>
        <authorList>
            <person name="Zhang X."/>
            <person name="Sun L."/>
            <person name="Yuan J."/>
            <person name="Sun Y."/>
            <person name="Gao Y."/>
            <person name="Zhang L."/>
            <person name="Li S."/>
            <person name="Dai H."/>
            <person name="Hamel J.F."/>
            <person name="Liu C."/>
            <person name="Yu Y."/>
            <person name="Liu S."/>
            <person name="Lin W."/>
            <person name="Guo K."/>
            <person name="Jin S."/>
            <person name="Xu P."/>
            <person name="Storey K.B."/>
            <person name="Huan P."/>
            <person name="Zhang T."/>
            <person name="Zhou Y."/>
            <person name="Zhang J."/>
            <person name="Lin C."/>
            <person name="Li X."/>
            <person name="Xing L."/>
            <person name="Huo D."/>
            <person name="Sun M."/>
            <person name="Wang L."/>
            <person name="Mercier A."/>
            <person name="Li F."/>
            <person name="Yang H."/>
            <person name="Xiang J."/>
        </authorList>
    </citation>
    <scope>NUCLEOTIDE SEQUENCE [LARGE SCALE GENOMIC DNA]</scope>
    <source>
        <strain evidence="7">Shaxun</strain>
        <tissue evidence="7">Muscle</tissue>
    </source>
</reference>
<dbReference type="OrthoDB" id="278329at2759"/>
<keyword evidence="4 6" id="KW-0496">Mitochondrion</keyword>
<dbReference type="EMBL" id="MRZV01001361">
    <property type="protein sequence ID" value="PIK38422.1"/>
    <property type="molecule type" value="Genomic_DNA"/>
</dbReference>
<protein>
    <recommendedName>
        <fullName evidence="6">Succinate dehydrogenase assembly factor 3</fullName>
        <shortName evidence="6">SDH assembly factor 3</shortName>
        <shortName evidence="6">SDHAF3</shortName>
    </recommendedName>
</protein>
<evidence type="ECO:0000256" key="6">
    <source>
        <dbReference type="RuleBase" id="RU368039"/>
    </source>
</evidence>
<comment type="caution">
    <text evidence="7">The sequence shown here is derived from an EMBL/GenBank/DDBJ whole genome shotgun (WGS) entry which is preliminary data.</text>
</comment>
<comment type="subcellular location">
    <subcellularLocation>
        <location evidence="1 6">Mitochondrion matrix</location>
    </subcellularLocation>
</comment>
<comment type="similarity">
    <text evidence="2 6">Belongs to the complex I LYR family. SDHAF3 subfamily.</text>
</comment>
<dbReference type="AlphaFoldDB" id="A0A2G8JRM2"/>
<dbReference type="GO" id="GO:0034553">
    <property type="term" value="P:mitochondrial respiratory chain complex II assembly"/>
    <property type="evidence" value="ECO:0007669"/>
    <property type="project" value="UniProtKB-UniRule"/>
</dbReference>
<gene>
    <name evidence="7" type="ORF">BSL78_24738</name>
</gene>
<accession>A0A2G8JRM2</accession>
<dbReference type="PANTHER" id="PTHR13137:SF6">
    <property type="entry name" value="SUCCINATE DEHYDROGENASE ASSEMBLY FACTOR 3, MITOCHONDRIAL"/>
    <property type="match status" value="1"/>
</dbReference>
<sequence length="118" mass="13830">MALSVQARSVRVLYRRILTLHRKLPLEMKALGDEYARAEFKRHKKVGQAEAANFVKEWTQYADMIDMQTKMSDVSIEEIGSNLDETKLNDFREEQLGQLLELHKETSRPLHDLTDEKR</sequence>
<dbReference type="GO" id="GO:0005758">
    <property type="term" value="C:mitochondrial intermembrane space"/>
    <property type="evidence" value="ECO:0007669"/>
    <property type="project" value="TreeGrafter"/>
</dbReference>
<evidence type="ECO:0000256" key="4">
    <source>
        <dbReference type="ARBA" id="ARBA00023128"/>
    </source>
</evidence>
<dbReference type="Pfam" id="PF13233">
    <property type="entry name" value="Complex1_LYR_2"/>
    <property type="match status" value="1"/>
</dbReference>
<evidence type="ECO:0000256" key="5">
    <source>
        <dbReference type="ARBA" id="ARBA00023186"/>
    </source>
</evidence>
<dbReference type="STRING" id="307972.A0A2G8JRM2"/>
<dbReference type="GO" id="GO:0005759">
    <property type="term" value="C:mitochondrial matrix"/>
    <property type="evidence" value="ECO:0007669"/>
    <property type="project" value="UniProtKB-SubCell"/>
</dbReference>
<name>A0A2G8JRM2_STIJA</name>
<dbReference type="InterPro" id="IPR008381">
    <property type="entry name" value="SDHAF3/Sdh7"/>
</dbReference>
<dbReference type="Proteomes" id="UP000230750">
    <property type="component" value="Unassembled WGS sequence"/>
</dbReference>
<dbReference type="GO" id="GO:0006105">
    <property type="term" value="P:succinate metabolic process"/>
    <property type="evidence" value="ECO:0007669"/>
    <property type="project" value="TreeGrafter"/>
</dbReference>
<evidence type="ECO:0000256" key="1">
    <source>
        <dbReference type="ARBA" id="ARBA00004305"/>
    </source>
</evidence>
<keyword evidence="3" id="KW-0809">Transit peptide</keyword>
<evidence type="ECO:0000256" key="3">
    <source>
        <dbReference type="ARBA" id="ARBA00022946"/>
    </source>
</evidence>
<proteinExistence type="inferred from homology"/>
<evidence type="ECO:0000256" key="2">
    <source>
        <dbReference type="ARBA" id="ARBA00006020"/>
    </source>
</evidence>
<comment type="subunit">
    <text evidence="6">Interacts with the iron-sulfur protein subunit within the SDH catalytic dimer.</text>
</comment>
<dbReference type="PANTHER" id="PTHR13137">
    <property type="entry name" value="DC11 ACN9 HOMOLOG"/>
    <property type="match status" value="1"/>
</dbReference>
<keyword evidence="8" id="KW-1185">Reference proteome</keyword>